<feature type="region of interest" description="Disordered" evidence="2">
    <location>
        <begin position="389"/>
        <end position="422"/>
    </location>
</feature>
<dbReference type="GeneID" id="104597990"/>
<feature type="region of interest" description="Disordered" evidence="2">
    <location>
        <begin position="70"/>
        <end position="98"/>
    </location>
</feature>
<reference evidence="4" key="1">
    <citation type="submission" date="2025-08" db="UniProtKB">
        <authorList>
            <consortium name="RefSeq"/>
        </authorList>
    </citation>
    <scope>IDENTIFICATION</scope>
</reference>
<dbReference type="OrthoDB" id="1100735at2759"/>
<feature type="compositionally biased region" description="Basic residues" evidence="2">
    <location>
        <begin position="78"/>
        <end position="90"/>
    </location>
</feature>
<dbReference type="PANTHER" id="PTHR33322:SF18">
    <property type="entry name" value="BAG FAMILY MOLECULAR CHAPERONE REGULATOR 8, CHLOROPLASTIC"/>
    <property type="match status" value="1"/>
</dbReference>
<evidence type="ECO:0000256" key="2">
    <source>
        <dbReference type="SAM" id="MobiDB-lite"/>
    </source>
</evidence>
<evidence type="ECO:0000313" key="4">
    <source>
        <dbReference type="RefSeq" id="XP_010258126.1"/>
    </source>
</evidence>
<keyword evidence="3" id="KW-1185">Reference proteome</keyword>
<dbReference type="Proteomes" id="UP000189703">
    <property type="component" value="Unplaced"/>
</dbReference>
<dbReference type="InParanoid" id="A0A1U7ZWK5"/>
<dbReference type="OMA" id="NTHIDSQ"/>
<evidence type="ECO:0000313" key="3">
    <source>
        <dbReference type="Proteomes" id="UP000189703"/>
    </source>
</evidence>
<dbReference type="GO" id="GO:0006457">
    <property type="term" value="P:protein folding"/>
    <property type="evidence" value="ECO:0000318"/>
    <property type="project" value="GO_Central"/>
</dbReference>
<accession>A0A1U7ZWK5</accession>
<evidence type="ECO:0000256" key="1">
    <source>
        <dbReference type="ARBA" id="ARBA00023186"/>
    </source>
</evidence>
<dbReference type="PANTHER" id="PTHR33322">
    <property type="entry name" value="BAG DOMAIN CONTAINING PROTEIN, EXPRESSED"/>
    <property type="match status" value="1"/>
</dbReference>
<dbReference type="RefSeq" id="XP_010258126.1">
    <property type="nucleotide sequence ID" value="XM_010259824.2"/>
</dbReference>
<name>A0A1U7ZWK5_NELNU</name>
<dbReference type="STRING" id="4432.A0A1U7ZWK5"/>
<gene>
    <name evidence="4" type="primary">LOC104597990</name>
</gene>
<dbReference type="InterPro" id="IPR040400">
    <property type="entry name" value="BAG5/6/7/8"/>
</dbReference>
<organism evidence="3 4">
    <name type="scientific">Nelumbo nucifera</name>
    <name type="common">Sacred lotus</name>
    <dbReference type="NCBI Taxonomy" id="4432"/>
    <lineage>
        <taxon>Eukaryota</taxon>
        <taxon>Viridiplantae</taxon>
        <taxon>Streptophyta</taxon>
        <taxon>Embryophyta</taxon>
        <taxon>Tracheophyta</taxon>
        <taxon>Spermatophyta</taxon>
        <taxon>Magnoliopsida</taxon>
        <taxon>Proteales</taxon>
        <taxon>Nelumbonaceae</taxon>
        <taxon>Nelumbo</taxon>
    </lineage>
</organism>
<protein>
    <submittedName>
        <fullName evidence="4">BAG family molecular chaperone regulator 8, chloroplastic</fullName>
    </submittedName>
</protein>
<keyword evidence="1" id="KW-0143">Chaperone</keyword>
<dbReference type="KEGG" id="nnu:104597990"/>
<dbReference type="AlphaFoldDB" id="A0A1U7ZWK5"/>
<dbReference type="eggNOG" id="ENOG502QVMA">
    <property type="taxonomic scope" value="Eukaryota"/>
</dbReference>
<proteinExistence type="predicted"/>
<sequence length="473" mass="53576">MASHHHHHHYYQYQYQNSCQPNNNNNNSCCCSCSCLSSHQSSAQSSQSPPPTDPLVQAIVTQLLQSSQSHLATQHLKPQLRQHHQQHKKQQQQERLQNQQTQTLLSSLFRRIDALESSLNQLSVSPPPPPSNSLRDIAARTIQTHFRAFLARRSRTLRHLKQLALIKSELITLKSSISDDALLHPHVLSQKAMDLLRQLEAIQDGDPMIRDGKKSISRELVRFLEFVDGISLKRQQLSSKMTRHATSTEDGRESRTFISVRTDPFPRIKNTGSGFGTSRRDFAGDRRPFIEKLSDQIKEVQRPFENDEEAEVELEAFHHISDDEENPRNLNYGGILIKRHGLCSSKAKKSVSFAENENLSRVLISSEETNTDDDQRELVEGLSREVEEIGGFSRVSEDDEEGSHTGSEGSSQVSDGDRNPRKNIKTVINYGIEGEVQGQDGNFMFSAPVPVQMEPIRTDVMKQKRILRAVSYS</sequence>
<dbReference type="FunCoup" id="A0A1U7ZWK5">
    <property type="interactions" value="1440"/>
</dbReference>